<evidence type="ECO:0000313" key="1">
    <source>
        <dbReference type="EMBL" id="CAJ0787851.1"/>
    </source>
</evidence>
<comment type="caution">
    <text evidence="1">The sequence shown here is derived from an EMBL/GenBank/DDBJ whole genome shotgun (WGS) entry which is preliminary data.</text>
</comment>
<dbReference type="Proteomes" id="UP001189756">
    <property type="component" value="Unassembled WGS sequence"/>
</dbReference>
<organism evidence="1 3">
    <name type="scientific">Ralstonia thomasii</name>
    <dbReference type="NCBI Taxonomy" id="3058596"/>
    <lineage>
        <taxon>Bacteria</taxon>
        <taxon>Pseudomonadati</taxon>
        <taxon>Pseudomonadota</taxon>
        <taxon>Betaproteobacteria</taxon>
        <taxon>Burkholderiales</taxon>
        <taxon>Burkholderiaceae</taxon>
        <taxon>Ralstonia</taxon>
    </lineage>
</organism>
<keyword evidence="4" id="KW-1185">Reference proteome</keyword>
<name>A0AAD2BME6_9RALS</name>
<dbReference type="EMBL" id="CATZAZ010000002">
    <property type="protein sequence ID" value="CAJ0787851.1"/>
    <property type="molecule type" value="Genomic_DNA"/>
</dbReference>
<accession>A0AAD2BME6</accession>
<reference evidence="1 4" key="1">
    <citation type="submission" date="2023-07" db="EMBL/GenBank/DDBJ databases">
        <authorList>
            <person name="Peeters C."/>
        </authorList>
    </citation>
    <scope>NUCLEOTIDE SEQUENCE</scope>
    <source>
        <strain evidence="2 4">LMG 18095</strain>
        <strain evidence="1">R-77560</strain>
    </source>
</reference>
<dbReference type="Proteomes" id="UP001189773">
    <property type="component" value="Unassembled WGS sequence"/>
</dbReference>
<evidence type="ECO:0000313" key="3">
    <source>
        <dbReference type="Proteomes" id="UP001189756"/>
    </source>
</evidence>
<sequence length="44" mass="4806">MQAWSAWANQFLLMSYATMGKANALVHAYKCMAQAIGNEVTVLA</sequence>
<protein>
    <submittedName>
        <fullName evidence="1">Uncharacterized protein</fullName>
    </submittedName>
</protein>
<dbReference type="EMBL" id="CATZAR010000003">
    <property type="protein sequence ID" value="CAJ0789113.1"/>
    <property type="molecule type" value="Genomic_DNA"/>
</dbReference>
<evidence type="ECO:0000313" key="2">
    <source>
        <dbReference type="EMBL" id="CAJ0789113.1"/>
    </source>
</evidence>
<dbReference type="AlphaFoldDB" id="A0AAD2BME6"/>
<proteinExistence type="predicted"/>
<gene>
    <name evidence="2" type="ORF">LMG18095_01838</name>
    <name evidence="1" type="ORF">R77560_01636</name>
</gene>
<evidence type="ECO:0000313" key="4">
    <source>
        <dbReference type="Proteomes" id="UP001189773"/>
    </source>
</evidence>